<dbReference type="AlphaFoldDB" id="A0A5C5XN29"/>
<dbReference type="EMBL" id="SJPG01000001">
    <property type="protein sequence ID" value="TWT64360.1"/>
    <property type="molecule type" value="Genomic_DNA"/>
</dbReference>
<evidence type="ECO:0000256" key="1">
    <source>
        <dbReference type="SAM" id="SignalP"/>
    </source>
</evidence>
<sequence length="135" mass="14525" precursor="true">MSLCSVTTLFLAALMTVQSVVPCCAINMTPTNSDSAFDVNSQVAQACSCCQHPLPQQESIPSDDGHSPDGKCLFCSGFVFHSVADNSTEFVKKGFAGYASHNVSPEHKLTSDLFPVLQPQVPTQQFLNLGMRLLI</sequence>
<gene>
    <name evidence="2" type="ORF">Pan54_51220</name>
</gene>
<keyword evidence="1" id="KW-0732">Signal</keyword>
<proteinExistence type="predicted"/>
<feature type="chain" id="PRO_5023035299" evidence="1">
    <location>
        <begin position="20"/>
        <end position="135"/>
    </location>
</feature>
<evidence type="ECO:0000313" key="2">
    <source>
        <dbReference type="EMBL" id="TWT64360.1"/>
    </source>
</evidence>
<organism evidence="2 3">
    <name type="scientific">Rubinisphaera italica</name>
    <dbReference type="NCBI Taxonomy" id="2527969"/>
    <lineage>
        <taxon>Bacteria</taxon>
        <taxon>Pseudomonadati</taxon>
        <taxon>Planctomycetota</taxon>
        <taxon>Planctomycetia</taxon>
        <taxon>Planctomycetales</taxon>
        <taxon>Planctomycetaceae</taxon>
        <taxon>Rubinisphaera</taxon>
    </lineage>
</organism>
<keyword evidence="3" id="KW-1185">Reference proteome</keyword>
<evidence type="ECO:0000313" key="3">
    <source>
        <dbReference type="Proteomes" id="UP000316095"/>
    </source>
</evidence>
<protein>
    <submittedName>
        <fullName evidence="2">Uncharacterized protein</fullName>
    </submittedName>
</protein>
<name>A0A5C5XN29_9PLAN</name>
<feature type="signal peptide" evidence="1">
    <location>
        <begin position="1"/>
        <end position="19"/>
    </location>
</feature>
<dbReference type="Proteomes" id="UP000316095">
    <property type="component" value="Unassembled WGS sequence"/>
</dbReference>
<comment type="caution">
    <text evidence="2">The sequence shown here is derived from an EMBL/GenBank/DDBJ whole genome shotgun (WGS) entry which is preliminary data.</text>
</comment>
<dbReference type="RefSeq" id="WP_146506077.1">
    <property type="nucleotide sequence ID" value="NZ_SJPG01000001.1"/>
</dbReference>
<dbReference type="OrthoDB" id="9920035at2"/>
<reference evidence="2 3" key="1">
    <citation type="submission" date="2019-02" db="EMBL/GenBank/DDBJ databases">
        <title>Deep-cultivation of Planctomycetes and their phenomic and genomic characterization uncovers novel biology.</title>
        <authorList>
            <person name="Wiegand S."/>
            <person name="Jogler M."/>
            <person name="Boedeker C."/>
            <person name="Pinto D."/>
            <person name="Vollmers J."/>
            <person name="Rivas-Marin E."/>
            <person name="Kohn T."/>
            <person name="Peeters S.H."/>
            <person name="Heuer A."/>
            <person name="Rast P."/>
            <person name="Oberbeckmann S."/>
            <person name="Bunk B."/>
            <person name="Jeske O."/>
            <person name="Meyerdierks A."/>
            <person name="Storesund J.E."/>
            <person name="Kallscheuer N."/>
            <person name="Luecker S."/>
            <person name="Lage O.M."/>
            <person name="Pohl T."/>
            <person name="Merkel B.J."/>
            <person name="Hornburger P."/>
            <person name="Mueller R.-W."/>
            <person name="Bruemmer F."/>
            <person name="Labrenz M."/>
            <person name="Spormann A.M."/>
            <person name="Op Den Camp H."/>
            <person name="Overmann J."/>
            <person name="Amann R."/>
            <person name="Jetten M.S.M."/>
            <person name="Mascher T."/>
            <person name="Medema M.H."/>
            <person name="Devos D.P."/>
            <person name="Kaster A.-K."/>
            <person name="Ovreas L."/>
            <person name="Rohde M."/>
            <person name="Galperin M.Y."/>
            <person name="Jogler C."/>
        </authorList>
    </citation>
    <scope>NUCLEOTIDE SEQUENCE [LARGE SCALE GENOMIC DNA]</scope>
    <source>
        <strain evidence="2 3">Pan54</strain>
    </source>
</reference>
<accession>A0A5C5XN29</accession>